<reference evidence="6" key="1">
    <citation type="submission" date="2022-07" db="EMBL/GenBank/DDBJ databases">
        <title>Phylogenomic reconstructions and comparative analyses of Kickxellomycotina fungi.</title>
        <authorList>
            <person name="Reynolds N.K."/>
            <person name="Stajich J.E."/>
            <person name="Barry K."/>
            <person name="Grigoriev I.V."/>
            <person name="Crous P."/>
            <person name="Smith M.E."/>
        </authorList>
    </citation>
    <scope>NUCLEOTIDE SEQUENCE</scope>
    <source>
        <strain evidence="6">RSA 861</strain>
    </source>
</reference>
<dbReference type="GO" id="GO:0003700">
    <property type="term" value="F:DNA-binding transcription factor activity"/>
    <property type="evidence" value="ECO:0007669"/>
    <property type="project" value="TreeGrafter"/>
</dbReference>
<evidence type="ECO:0000259" key="5">
    <source>
        <dbReference type="PROSITE" id="PS51299"/>
    </source>
</evidence>
<dbReference type="InterPro" id="IPR036887">
    <property type="entry name" value="HTH_APSES_sf"/>
</dbReference>
<evidence type="ECO:0000256" key="4">
    <source>
        <dbReference type="ARBA" id="ARBA00023163"/>
    </source>
</evidence>
<keyword evidence="2" id="KW-0805">Transcription regulation</keyword>
<evidence type="ECO:0000256" key="1">
    <source>
        <dbReference type="ARBA" id="ARBA00007247"/>
    </source>
</evidence>
<accession>A0A9W8DHP5</accession>
<dbReference type="PANTHER" id="PTHR47792:SF1">
    <property type="entry name" value="PROTEIN SOK2-RELATED"/>
    <property type="match status" value="1"/>
</dbReference>
<comment type="caution">
    <text evidence="6">The sequence shown here is derived from an EMBL/GenBank/DDBJ whole genome shotgun (WGS) entry which is preliminary data.</text>
</comment>
<evidence type="ECO:0000313" key="6">
    <source>
        <dbReference type="EMBL" id="KAJ1905365.1"/>
    </source>
</evidence>
<dbReference type="SMART" id="SM01252">
    <property type="entry name" value="KilA-N"/>
    <property type="match status" value="1"/>
</dbReference>
<dbReference type="Proteomes" id="UP001150569">
    <property type="component" value="Unassembled WGS sequence"/>
</dbReference>
<organism evidence="6 7">
    <name type="scientific">Tieghemiomyces parasiticus</name>
    <dbReference type="NCBI Taxonomy" id="78921"/>
    <lineage>
        <taxon>Eukaryota</taxon>
        <taxon>Fungi</taxon>
        <taxon>Fungi incertae sedis</taxon>
        <taxon>Zoopagomycota</taxon>
        <taxon>Kickxellomycotina</taxon>
        <taxon>Dimargaritomycetes</taxon>
        <taxon>Dimargaritales</taxon>
        <taxon>Dimargaritaceae</taxon>
        <taxon>Tieghemiomyces</taxon>
    </lineage>
</organism>
<dbReference type="InterPro" id="IPR003163">
    <property type="entry name" value="Tscrpt_reg_HTH_APSES-type"/>
</dbReference>
<evidence type="ECO:0000313" key="7">
    <source>
        <dbReference type="Proteomes" id="UP001150569"/>
    </source>
</evidence>
<keyword evidence="4" id="KW-0804">Transcription</keyword>
<dbReference type="InterPro" id="IPR029790">
    <property type="entry name" value="EFG1/Phd1/StuA"/>
</dbReference>
<proteinExistence type="inferred from homology"/>
<comment type="similarity">
    <text evidence="1">Belongs to the EFG1/PHD1/stuA family.</text>
</comment>
<evidence type="ECO:0000256" key="2">
    <source>
        <dbReference type="ARBA" id="ARBA00023015"/>
    </source>
</evidence>
<dbReference type="InterPro" id="IPR018004">
    <property type="entry name" value="KilA/APSES_HTH"/>
</dbReference>
<dbReference type="AlphaFoldDB" id="A0A9W8DHP5"/>
<evidence type="ECO:0000256" key="3">
    <source>
        <dbReference type="ARBA" id="ARBA00023125"/>
    </source>
</evidence>
<gene>
    <name evidence="6" type="ORF">IWQ60_012300</name>
</gene>
<dbReference type="EMBL" id="JANBPT010001752">
    <property type="protein sequence ID" value="KAJ1905365.1"/>
    <property type="molecule type" value="Genomic_DNA"/>
</dbReference>
<keyword evidence="7" id="KW-1185">Reference proteome</keyword>
<dbReference type="GO" id="GO:0045944">
    <property type="term" value="P:positive regulation of transcription by RNA polymerase II"/>
    <property type="evidence" value="ECO:0007669"/>
    <property type="project" value="TreeGrafter"/>
</dbReference>
<dbReference type="GO" id="GO:0005634">
    <property type="term" value="C:nucleus"/>
    <property type="evidence" value="ECO:0007669"/>
    <property type="project" value="TreeGrafter"/>
</dbReference>
<protein>
    <recommendedName>
        <fullName evidence="5">HTH APSES-type domain-containing protein</fullName>
    </recommendedName>
</protein>
<dbReference type="Gene3D" id="3.10.260.10">
    <property type="entry name" value="Transcription regulator HTH, APSES-type DNA-binding domain"/>
    <property type="match status" value="1"/>
</dbReference>
<keyword evidence="3" id="KW-0238">DNA-binding</keyword>
<feature type="domain" description="HTH APSES-type" evidence="5">
    <location>
        <begin position="34"/>
        <end position="138"/>
    </location>
</feature>
<dbReference type="SUPFAM" id="SSF54616">
    <property type="entry name" value="DNA-binding domain of Mlu1-box binding protein MBP1"/>
    <property type="match status" value="1"/>
</dbReference>
<dbReference type="PROSITE" id="PS51299">
    <property type="entry name" value="HTH_APSES"/>
    <property type="match status" value="1"/>
</dbReference>
<name>A0A9W8DHP5_9FUNG</name>
<sequence length="138" mass="15202">MDHHAHNELLAEHPILTYSGGVPAYPVSVRVGSLTLGVSEDNARIDLYRLDINGYTVCRRVRDNYVNGTKLLNTTGITRGKRDAALKTIPGRDVVRAGPMYVKGVWIPLTNARALAGRYDVLNCLGRLLADDPGRYLD</sequence>
<dbReference type="GO" id="GO:0043565">
    <property type="term" value="F:sequence-specific DNA binding"/>
    <property type="evidence" value="ECO:0007669"/>
    <property type="project" value="TreeGrafter"/>
</dbReference>
<dbReference type="OrthoDB" id="5407653at2759"/>
<dbReference type="PANTHER" id="PTHR47792">
    <property type="entry name" value="PROTEIN SOK2-RELATED"/>
    <property type="match status" value="1"/>
</dbReference>